<comment type="caution">
    <text evidence="2">The sequence shown here is derived from an EMBL/GenBank/DDBJ whole genome shotgun (WGS) entry which is preliminary data.</text>
</comment>
<dbReference type="GO" id="GO:0005737">
    <property type="term" value="C:cytoplasm"/>
    <property type="evidence" value="ECO:0007669"/>
    <property type="project" value="TreeGrafter"/>
</dbReference>
<gene>
    <name evidence="2" type="ORF">HNR23_001426</name>
</gene>
<evidence type="ECO:0000259" key="1">
    <source>
        <dbReference type="PROSITE" id="PS51186"/>
    </source>
</evidence>
<dbReference type="PANTHER" id="PTHR43441">
    <property type="entry name" value="RIBOSOMAL-PROTEIN-SERINE ACETYLTRANSFERASE"/>
    <property type="match status" value="1"/>
</dbReference>
<organism evidence="2 3">
    <name type="scientific">Nocardiopsis mwathae</name>
    <dbReference type="NCBI Taxonomy" id="1472723"/>
    <lineage>
        <taxon>Bacteria</taxon>
        <taxon>Bacillati</taxon>
        <taxon>Actinomycetota</taxon>
        <taxon>Actinomycetes</taxon>
        <taxon>Streptosporangiales</taxon>
        <taxon>Nocardiopsidaceae</taxon>
        <taxon>Nocardiopsis</taxon>
    </lineage>
</organism>
<dbReference type="CDD" id="cd04301">
    <property type="entry name" value="NAT_SF"/>
    <property type="match status" value="1"/>
</dbReference>
<evidence type="ECO:0000313" key="3">
    <source>
        <dbReference type="Proteomes" id="UP000546642"/>
    </source>
</evidence>
<dbReference type="Gene3D" id="3.40.630.30">
    <property type="match status" value="1"/>
</dbReference>
<proteinExistence type="predicted"/>
<dbReference type="EMBL" id="JACHDS010000001">
    <property type="protein sequence ID" value="MBB6171366.1"/>
    <property type="molecule type" value="Genomic_DNA"/>
</dbReference>
<dbReference type="GO" id="GO:1990189">
    <property type="term" value="F:protein N-terminal-serine acetyltransferase activity"/>
    <property type="evidence" value="ECO:0007669"/>
    <property type="project" value="TreeGrafter"/>
</dbReference>
<dbReference type="PROSITE" id="PS51186">
    <property type="entry name" value="GNAT"/>
    <property type="match status" value="1"/>
</dbReference>
<accession>A0A7X0D545</accession>
<evidence type="ECO:0000313" key="2">
    <source>
        <dbReference type="EMBL" id="MBB6171366.1"/>
    </source>
</evidence>
<name>A0A7X0D545_9ACTN</name>
<dbReference type="SUPFAM" id="SSF55729">
    <property type="entry name" value="Acyl-CoA N-acyltransferases (Nat)"/>
    <property type="match status" value="1"/>
</dbReference>
<feature type="domain" description="N-acetyltransferase" evidence="1">
    <location>
        <begin position="21"/>
        <end position="168"/>
    </location>
</feature>
<dbReference type="InterPro" id="IPR016181">
    <property type="entry name" value="Acyl_CoA_acyltransferase"/>
</dbReference>
<dbReference type="GO" id="GO:0047663">
    <property type="term" value="F:aminoglycoside 6'-N-acetyltransferase activity"/>
    <property type="evidence" value="ECO:0007669"/>
    <property type="project" value="UniProtKB-EC"/>
</dbReference>
<dbReference type="EC" id="2.3.1.82" evidence="2"/>
<keyword evidence="2" id="KW-0808">Transferase</keyword>
<dbReference type="Pfam" id="PF13302">
    <property type="entry name" value="Acetyltransf_3"/>
    <property type="match status" value="1"/>
</dbReference>
<dbReference type="PANTHER" id="PTHR43441:SF2">
    <property type="entry name" value="FAMILY ACETYLTRANSFERASE, PUTATIVE (AFU_ORTHOLOGUE AFUA_7G00850)-RELATED"/>
    <property type="match status" value="1"/>
</dbReference>
<sequence length="176" mass="19901">MSGSPHENAPSAPVLLTGERLALRPWGPADGPELNRIVALPEVARWWAPEDFTRADDEACRYTIVVEGAVRGLVQFYEETDPDYRHAMLDIFLDPAVRGRGLGVEAVLLLIRWLFEARGHHRVTIDPALDNEAAIRAYEKAGFRRVGVLREFWRDHADGVWRDGLLLDLLRRDLPG</sequence>
<protein>
    <submittedName>
        <fullName evidence="2">Aminoglycoside 6'-N-acetyltransferase</fullName>
        <ecNumber evidence="2">2.3.1.82</ecNumber>
    </submittedName>
</protein>
<dbReference type="Proteomes" id="UP000546642">
    <property type="component" value="Unassembled WGS sequence"/>
</dbReference>
<keyword evidence="2" id="KW-0012">Acyltransferase</keyword>
<dbReference type="AlphaFoldDB" id="A0A7X0D545"/>
<dbReference type="InterPro" id="IPR051908">
    <property type="entry name" value="Ribosomal_N-acetyltransferase"/>
</dbReference>
<dbReference type="InterPro" id="IPR000182">
    <property type="entry name" value="GNAT_dom"/>
</dbReference>
<reference evidence="2 3" key="1">
    <citation type="submission" date="2020-08" db="EMBL/GenBank/DDBJ databases">
        <title>Sequencing the genomes of 1000 actinobacteria strains.</title>
        <authorList>
            <person name="Klenk H.-P."/>
        </authorList>
    </citation>
    <scope>NUCLEOTIDE SEQUENCE [LARGE SCALE GENOMIC DNA]</scope>
    <source>
        <strain evidence="2 3">DSM 46659</strain>
    </source>
</reference>
<keyword evidence="3" id="KW-1185">Reference proteome</keyword>
<dbReference type="GO" id="GO:0008999">
    <property type="term" value="F:protein-N-terminal-alanine acetyltransferase activity"/>
    <property type="evidence" value="ECO:0007669"/>
    <property type="project" value="TreeGrafter"/>
</dbReference>